<gene>
    <name evidence="2" type="ORF">BWI75_09195</name>
</gene>
<name>A0A6N8FTR9_9CHRO</name>
<dbReference type="AlphaFoldDB" id="A0A6N8FTR9"/>
<feature type="region of interest" description="Disordered" evidence="1">
    <location>
        <begin position="143"/>
        <end position="228"/>
    </location>
</feature>
<dbReference type="Proteomes" id="UP000441797">
    <property type="component" value="Unassembled WGS sequence"/>
</dbReference>
<evidence type="ECO:0000313" key="2">
    <source>
        <dbReference type="EMBL" id="MUL36520.1"/>
    </source>
</evidence>
<evidence type="ECO:0000313" key="3">
    <source>
        <dbReference type="Proteomes" id="UP000441797"/>
    </source>
</evidence>
<accession>A0A6N8FTR9</accession>
<keyword evidence="3" id="KW-1185">Reference proteome</keyword>
<protein>
    <submittedName>
        <fullName evidence="2">Uncharacterized protein</fullName>
    </submittedName>
</protein>
<dbReference type="EMBL" id="NAPY01000011">
    <property type="protein sequence ID" value="MUL36520.1"/>
    <property type="molecule type" value="Genomic_DNA"/>
</dbReference>
<evidence type="ECO:0000256" key="1">
    <source>
        <dbReference type="SAM" id="MobiDB-lite"/>
    </source>
</evidence>
<proteinExistence type="predicted"/>
<comment type="caution">
    <text evidence="2">The sequence shown here is derived from an EMBL/GenBank/DDBJ whole genome shotgun (WGS) entry which is preliminary data.</text>
</comment>
<sequence>MHGGGVTKTPFVVGDATTNGTTSAISTGSYMLSPTAVIFGRYTLGNIRIITTVEPLPNPTGETLPEGNFTKPIRSGDGNQLQELPGFLGNDQTGVPISQEGVIDSLGGQVLKVIIGGVVVGAYTTYQAAQNAIDWIFYRNESNNKPKKPGNPQPPQNQNPLPQAPPPSPEPEPVPDAGGVMEGNGGSRLNWNWKSKPTFGHTFERHGQGSKNTRSLRGRAATEGKNQRQWLDNQRAAEFLRNLKPNISQPTIVEIPADLGQVILPNGTIVSATHALVVPKANGGYRTAYPVVKP</sequence>
<feature type="compositionally biased region" description="Pro residues" evidence="1">
    <location>
        <begin position="149"/>
        <end position="174"/>
    </location>
</feature>
<reference evidence="2 3" key="1">
    <citation type="journal article" date="2019" name="Front. Microbiol.">
        <title>Genomic Features for Desiccation Tolerance and Sugar Biosynthesis in the Extremophile Gloeocapsopsis sp. UTEX B3054.</title>
        <authorList>
            <person name="Urrejola C."/>
            <person name="Alcorta J."/>
            <person name="Salas L."/>
            <person name="Vasquez M."/>
            <person name="Polz M.F."/>
            <person name="Vicuna R."/>
            <person name="Diez B."/>
        </authorList>
    </citation>
    <scope>NUCLEOTIDE SEQUENCE [LARGE SCALE GENOMIC DNA]</scope>
    <source>
        <strain evidence="2 3">1H9</strain>
    </source>
</reference>
<organism evidence="2 3">
    <name type="scientific">Gloeocapsopsis dulcis AAB1 = 1H9</name>
    <dbReference type="NCBI Taxonomy" id="1433147"/>
    <lineage>
        <taxon>Bacteria</taxon>
        <taxon>Bacillati</taxon>
        <taxon>Cyanobacteriota</taxon>
        <taxon>Cyanophyceae</taxon>
        <taxon>Oscillatoriophycideae</taxon>
        <taxon>Chroococcales</taxon>
        <taxon>Chroococcaceae</taxon>
        <taxon>Gloeocapsopsis</taxon>
        <taxon>Gloeocapsopsis dulcis</taxon>
    </lineage>
</organism>